<gene>
    <name evidence="2" type="ORF">OUY22_26740</name>
</gene>
<name>A0ABT4SIJ6_9ACTN</name>
<proteinExistence type="predicted"/>
<dbReference type="EMBL" id="JAPNNL010000133">
    <property type="protein sequence ID" value="MDA0637019.1"/>
    <property type="molecule type" value="Genomic_DNA"/>
</dbReference>
<keyword evidence="3" id="KW-1185">Reference proteome</keyword>
<evidence type="ECO:0000313" key="2">
    <source>
        <dbReference type="EMBL" id="MDA0637019.1"/>
    </source>
</evidence>
<evidence type="ECO:0000256" key="1">
    <source>
        <dbReference type="SAM" id="MobiDB-lite"/>
    </source>
</evidence>
<dbReference type="RefSeq" id="WP_270157923.1">
    <property type="nucleotide sequence ID" value="NZ_JAPNNL010000133.1"/>
</dbReference>
<organism evidence="2 3">
    <name type="scientific">Nonomuraea corallina</name>
    <dbReference type="NCBI Taxonomy" id="2989783"/>
    <lineage>
        <taxon>Bacteria</taxon>
        <taxon>Bacillati</taxon>
        <taxon>Actinomycetota</taxon>
        <taxon>Actinomycetes</taxon>
        <taxon>Streptosporangiales</taxon>
        <taxon>Streptosporangiaceae</taxon>
        <taxon>Nonomuraea</taxon>
    </lineage>
</organism>
<evidence type="ECO:0000313" key="3">
    <source>
        <dbReference type="Proteomes" id="UP001144036"/>
    </source>
</evidence>
<feature type="region of interest" description="Disordered" evidence="1">
    <location>
        <begin position="37"/>
        <end position="66"/>
    </location>
</feature>
<reference evidence="2" key="1">
    <citation type="submission" date="2022-11" db="EMBL/GenBank/DDBJ databases">
        <title>Nonomuraea corallina sp. nov., a new species of the genus Nonomuraea isolated from sea side sediment in Thai sea.</title>
        <authorList>
            <person name="Ngamcharungchit C."/>
            <person name="Matsumoto A."/>
            <person name="Suriyachadkun C."/>
            <person name="Panbangred W."/>
            <person name="Inahashi Y."/>
            <person name="Intra B."/>
        </authorList>
    </citation>
    <scope>NUCLEOTIDE SEQUENCE</scope>
    <source>
        <strain evidence="2">MCN248</strain>
    </source>
</reference>
<accession>A0ABT4SIJ6</accession>
<comment type="caution">
    <text evidence="2">The sequence shown here is derived from an EMBL/GenBank/DDBJ whole genome shotgun (WGS) entry which is preliminary data.</text>
</comment>
<feature type="compositionally biased region" description="Basic and acidic residues" evidence="1">
    <location>
        <begin position="55"/>
        <end position="66"/>
    </location>
</feature>
<evidence type="ECO:0008006" key="4">
    <source>
        <dbReference type="Google" id="ProtNLM"/>
    </source>
</evidence>
<feature type="non-terminal residue" evidence="2">
    <location>
        <position position="92"/>
    </location>
</feature>
<dbReference type="Proteomes" id="UP001144036">
    <property type="component" value="Unassembled WGS sequence"/>
</dbReference>
<sequence length="92" mass="10146">MHTHLHPEETGIDERLNGLLQLWAILPSGGLRHGRAAVRGGHRGCDRPGQQSGRQRCDHHPPEDRVPAFRRGTVTAHRPDGFGVLLTVPVAR</sequence>
<protein>
    <recommendedName>
        <fullName evidence="4">Transposase</fullName>
    </recommendedName>
</protein>